<dbReference type="OrthoDB" id="9271at10239"/>
<keyword evidence="2" id="KW-1185">Reference proteome</keyword>
<evidence type="ECO:0000313" key="2">
    <source>
        <dbReference type="Proteomes" id="UP000031807"/>
    </source>
</evidence>
<proteinExistence type="predicted"/>
<dbReference type="KEGG" id="vg:26626732"/>
<name>A0A0B4SKN4_9CAUD</name>
<protein>
    <recommendedName>
        <fullName evidence="3">DNA modification protein Mom-like protein</fullName>
    </recommendedName>
</protein>
<reference evidence="1 2" key="1">
    <citation type="submission" date="2014-10" db="EMBL/GenBank/DDBJ databases">
        <title>Characterization of phage pPM_01 specific to Proteus mirabilis.</title>
        <authorList>
            <person name="Wirjon I.A."/>
            <person name="Mat Arip Y."/>
        </authorList>
    </citation>
    <scope>NUCLEOTIDE SEQUENCE [LARGE SCALE GENOMIC DNA]</scope>
</reference>
<dbReference type="Proteomes" id="UP000031807">
    <property type="component" value="Segment"/>
</dbReference>
<dbReference type="RefSeq" id="YP_009199621.1">
    <property type="nucleotide sequence ID" value="NC_028812.1"/>
</dbReference>
<gene>
    <name evidence="1" type="ORF">pPM01_008</name>
</gene>
<accession>A0A0B4SKN4</accession>
<evidence type="ECO:0000313" key="1">
    <source>
        <dbReference type="EMBL" id="AJA41257.1"/>
    </source>
</evidence>
<evidence type="ECO:0008006" key="3">
    <source>
        <dbReference type="Google" id="ProtNLM"/>
    </source>
</evidence>
<dbReference type="InterPro" id="IPR057895">
    <property type="entry name" value="Mom"/>
</dbReference>
<dbReference type="GeneID" id="26626732"/>
<organism evidence="1 2">
    <name type="scientific">Proteus phage pPM_01</name>
    <dbReference type="NCBI Taxonomy" id="1567485"/>
    <lineage>
        <taxon>Viruses</taxon>
        <taxon>Duplodnaviria</taxon>
        <taxon>Heunggongvirae</taxon>
        <taxon>Uroviricota</taxon>
        <taxon>Caudoviricetes</taxon>
        <taxon>Casjensviridae</taxon>
        <taxon>Lavrentievavirus</taxon>
        <taxon>Lavrentievavirus pPM01</taxon>
    </lineage>
</organism>
<sequence>MYTMRRIDPKDCLDIILNYHYAKRRPSISYAFGFFEDEELVGVLTIGKPASNPLCVGILGEEYKSHVFELNRLCFIRPIRNAPSQLIAFAMAELKSENLVIVSYADRGMNHNGYIYQASNFIYTGATKARTDKYTEQGKHSRHYQGKESKTYRQVRTSKHRYVYFTGSRSVVKKYKKLLRYPVLPYPKEENKNYVLGSEYKQELVKIKGGENEAGK</sequence>
<dbReference type="EMBL" id="KP063118">
    <property type="protein sequence ID" value="AJA41257.1"/>
    <property type="molecule type" value="Genomic_DNA"/>
</dbReference>
<dbReference type="Pfam" id="PF25680">
    <property type="entry name" value="Mom"/>
    <property type="match status" value="1"/>
</dbReference>